<comment type="subcellular location">
    <subcellularLocation>
        <location evidence="1">Membrane</location>
        <topology evidence="1">Single-pass membrane protein</topology>
    </subcellularLocation>
</comment>
<evidence type="ECO:0000256" key="4">
    <source>
        <dbReference type="ARBA" id="ARBA00023136"/>
    </source>
</evidence>
<proteinExistence type="predicted"/>
<dbReference type="PANTHER" id="PTHR36985:SF1">
    <property type="entry name" value="TRANSLOCATION AND ASSEMBLY MODULE SUBUNIT TAMB"/>
    <property type="match status" value="1"/>
</dbReference>
<evidence type="ECO:0000259" key="5">
    <source>
        <dbReference type="Pfam" id="PF04357"/>
    </source>
</evidence>
<evidence type="ECO:0000313" key="6">
    <source>
        <dbReference type="EMBL" id="CAA6824316.1"/>
    </source>
</evidence>
<evidence type="ECO:0000256" key="1">
    <source>
        <dbReference type="ARBA" id="ARBA00004167"/>
    </source>
</evidence>
<keyword evidence="2" id="KW-0812">Transmembrane</keyword>
<evidence type="ECO:0000256" key="3">
    <source>
        <dbReference type="ARBA" id="ARBA00022989"/>
    </source>
</evidence>
<accession>A0A6S6U9P1</accession>
<evidence type="ECO:0000256" key="2">
    <source>
        <dbReference type="ARBA" id="ARBA00022692"/>
    </source>
</evidence>
<keyword evidence="3" id="KW-1133">Transmembrane helix</keyword>
<dbReference type="PANTHER" id="PTHR36985">
    <property type="entry name" value="TRANSLOCATION AND ASSEMBLY MODULE SUBUNIT TAMB"/>
    <property type="match status" value="1"/>
</dbReference>
<dbReference type="Pfam" id="PF04357">
    <property type="entry name" value="TamB"/>
    <property type="match status" value="1"/>
</dbReference>
<keyword evidence="4" id="KW-0472">Membrane</keyword>
<sequence length="1045" mass="119762">MEVCLILAVLLLFIITDSRTIKYIAQTSLDSSGLNYENIEGNLFDGLEIQQLSYKNKPLFASALIHWNPLTLFYDKITITKLDAKGIEVDNIITMLNNIQSKESDKIGALDFTITLNDTHFDINPYVYKKVKFSSFVFETGKIDIDKNLSVNAKTLYLKFDSDIVNVKMKGTIKENNLLIDTVNLKNISTKEITKLIHQLKSNNKKAKTTQKTENNLGLVKEIKIKHIFGSMKPVQYGHVKIKGATLNLYDTVIDTANNFTYQVKKIDFKGKTNFGNLDYRGYVKDANIYAKGDIILDKKLFTHYDLPLNFKALEKLPSSLHLNHEAVWIDIDHKVQKLLEIQNNFNLDLSKAKHKIHYNYSDEVLSINSEVKGKMTYANAFELKSKVIIDKKGFSYTGNTLVLESKALAPVITNYLFPSFKGEFKGDRKNFKMLFTSNLFNGILKIKEYKTANLAFKSNTNNINLAKISSDIPKVLKDEFIALEGKGTFDFKNFKNSKIDLLAQSTTLDIEAKMKLEKPLEIHFMSTIHNDLALREILPKLKFSEFKNLKGSIKLEDNHYLINITNKKLKFFLNYNTKQHRIGKAVLNIDHQEFSVDSNQDKKLVFQTKIFNIQGIFEKFKRYYDLEVPNIQGEVDLQIEEQNNNQFWINIKSPKLQYLSESSVDLSILNFYNIDTTFQIDNNLNIEIENYQFKLDENGYLNSFFSDKISSLVLEDKNLKINKLWLNDNIEIRGNYNIENLKGKLEVDTHEYALNTKDFALRLGLDLEVKLNREQINIEGDINILGDTIRYEVVGSDIVEDADIIIMEEMVREQESAFNNLKFYLKIKSKKPLKYIAANINIAFLNELSLLKNYNQKMLLTGVTTVTNGYYELEDKKFILDESHLYFTGDIKTPLLDIKANYEKDEYNIHIFISGTTDSPIVNFNSEPYLTQQEILSLILFDGTGSSSGKGAEAYTLLGGTFAKGLIKSLGIDVDHLLLGTDSQEQLSLEVGRRISKDVSVLYLHKDGLDGVKVKVEHSKSFETDIIIQPPNTSSIEFLYKQDR</sequence>
<dbReference type="AlphaFoldDB" id="A0A6S6U9P1"/>
<name>A0A6S6U9P1_9BACT</name>
<gene>
    <name evidence="6" type="ORF">HELGO_WM23278</name>
</gene>
<dbReference type="GO" id="GO:0097347">
    <property type="term" value="C:TAM protein secretion complex"/>
    <property type="evidence" value="ECO:0007669"/>
    <property type="project" value="TreeGrafter"/>
</dbReference>
<feature type="domain" description="Translocation and assembly module TamB C-terminal" evidence="5">
    <location>
        <begin position="754"/>
        <end position="1024"/>
    </location>
</feature>
<dbReference type="GO" id="GO:0005886">
    <property type="term" value="C:plasma membrane"/>
    <property type="evidence" value="ECO:0007669"/>
    <property type="project" value="InterPro"/>
</dbReference>
<dbReference type="EMBL" id="CACVAZ010000175">
    <property type="protein sequence ID" value="CAA6824316.1"/>
    <property type="molecule type" value="Genomic_DNA"/>
</dbReference>
<dbReference type="InterPro" id="IPR007452">
    <property type="entry name" value="TamB_C"/>
</dbReference>
<dbReference type="GO" id="GO:0009306">
    <property type="term" value="P:protein secretion"/>
    <property type="evidence" value="ECO:0007669"/>
    <property type="project" value="InterPro"/>
</dbReference>
<protein>
    <recommendedName>
        <fullName evidence="5">Translocation and assembly module TamB C-terminal domain-containing protein</fullName>
    </recommendedName>
</protein>
<organism evidence="6">
    <name type="scientific">uncultured Sulfurovum sp</name>
    <dbReference type="NCBI Taxonomy" id="269237"/>
    <lineage>
        <taxon>Bacteria</taxon>
        <taxon>Pseudomonadati</taxon>
        <taxon>Campylobacterota</taxon>
        <taxon>Epsilonproteobacteria</taxon>
        <taxon>Campylobacterales</taxon>
        <taxon>Sulfurovaceae</taxon>
        <taxon>Sulfurovum</taxon>
        <taxon>environmental samples</taxon>
    </lineage>
</organism>
<reference evidence="6" key="1">
    <citation type="submission" date="2020-01" db="EMBL/GenBank/DDBJ databases">
        <authorList>
            <person name="Meier V. D."/>
            <person name="Meier V D."/>
        </authorList>
    </citation>
    <scope>NUCLEOTIDE SEQUENCE</scope>
    <source>
        <strain evidence="6">HLG_WM_MAG_02</strain>
    </source>
</reference>